<keyword evidence="1" id="KW-0472">Membrane</keyword>
<name>A0A1H8V006_9SPHI</name>
<feature type="transmembrane region" description="Helical" evidence="1">
    <location>
        <begin position="38"/>
        <end position="58"/>
    </location>
</feature>
<feature type="transmembrane region" description="Helical" evidence="1">
    <location>
        <begin position="65"/>
        <end position="86"/>
    </location>
</feature>
<dbReference type="STRING" id="551995.SAMN05192574_12154"/>
<evidence type="ECO:0000256" key="1">
    <source>
        <dbReference type="SAM" id="Phobius"/>
    </source>
</evidence>
<keyword evidence="1" id="KW-0812">Transmembrane</keyword>
<sequence length="115" mass="12858">MKAALYFSIFTTLCLSLLISLAIASLFANVASNTGDSLTAIMSLIPLLVISILFWIGFKRKTKKLLIVNIIYFVTPPLLMFIIPSYYSVDFILLHFCIALIYLAIIIGNYSKKLS</sequence>
<proteinExistence type="predicted"/>
<dbReference type="Proteomes" id="UP000198942">
    <property type="component" value="Unassembled WGS sequence"/>
</dbReference>
<organism evidence="2 3">
    <name type="scientific">Mucilaginibacter gossypiicola</name>
    <dbReference type="NCBI Taxonomy" id="551995"/>
    <lineage>
        <taxon>Bacteria</taxon>
        <taxon>Pseudomonadati</taxon>
        <taxon>Bacteroidota</taxon>
        <taxon>Sphingobacteriia</taxon>
        <taxon>Sphingobacteriales</taxon>
        <taxon>Sphingobacteriaceae</taxon>
        <taxon>Mucilaginibacter</taxon>
    </lineage>
</organism>
<evidence type="ECO:0000313" key="2">
    <source>
        <dbReference type="EMBL" id="SEP08567.1"/>
    </source>
</evidence>
<evidence type="ECO:0000313" key="3">
    <source>
        <dbReference type="Proteomes" id="UP000198942"/>
    </source>
</evidence>
<keyword evidence="3" id="KW-1185">Reference proteome</keyword>
<keyword evidence="1" id="KW-1133">Transmembrane helix</keyword>
<feature type="transmembrane region" description="Helical" evidence="1">
    <location>
        <begin position="92"/>
        <end position="110"/>
    </location>
</feature>
<dbReference type="EMBL" id="FOCL01000021">
    <property type="protein sequence ID" value="SEP08567.1"/>
    <property type="molecule type" value="Genomic_DNA"/>
</dbReference>
<dbReference type="RefSeq" id="WP_091222435.1">
    <property type="nucleotide sequence ID" value="NZ_FOCL01000021.1"/>
</dbReference>
<dbReference type="NCBIfam" id="TIGR01167">
    <property type="entry name" value="LPXTG_anchor"/>
    <property type="match status" value="1"/>
</dbReference>
<dbReference type="AlphaFoldDB" id="A0A1H8V006"/>
<gene>
    <name evidence="2" type="ORF">SAMN05192574_12154</name>
</gene>
<reference evidence="3" key="1">
    <citation type="submission" date="2016-10" db="EMBL/GenBank/DDBJ databases">
        <authorList>
            <person name="Varghese N."/>
            <person name="Submissions S."/>
        </authorList>
    </citation>
    <scope>NUCLEOTIDE SEQUENCE [LARGE SCALE GENOMIC DNA]</scope>
    <source>
        <strain evidence="3">Gh-48</strain>
    </source>
</reference>
<accession>A0A1H8V006</accession>
<protein>
    <submittedName>
        <fullName evidence="2">LPXTG-motif cell wall anchor domain-containing protein</fullName>
    </submittedName>
</protein>